<evidence type="ECO:0000313" key="3">
    <source>
        <dbReference type="Proteomes" id="UP001147747"/>
    </source>
</evidence>
<dbReference type="OrthoDB" id="4526473at2759"/>
<dbReference type="Proteomes" id="UP001147747">
    <property type="component" value="Unassembled WGS sequence"/>
</dbReference>
<protein>
    <submittedName>
        <fullName evidence="2">Uncharacterized protein</fullName>
    </submittedName>
</protein>
<dbReference type="RefSeq" id="XP_056485403.1">
    <property type="nucleotide sequence ID" value="XM_056634783.1"/>
</dbReference>
<evidence type="ECO:0000256" key="1">
    <source>
        <dbReference type="SAM" id="MobiDB-lite"/>
    </source>
</evidence>
<accession>A0A9X0B4B9</accession>
<name>A0A9X0B4B9_9EURO</name>
<reference evidence="2" key="2">
    <citation type="journal article" date="2023" name="IMA Fungus">
        <title>Comparative genomic study of the Penicillium genus elucidates a diverse pangenome and 15 lateral gene transfer events.</title>
        <authorList>
            <person name="Petersen C."/>
            <person name="Sorensen T."/>
            <person name="Nielsen M.R."/>
            <person name="Sondergaard T.E."/>
            <person name="Sorensen J.L."/>
            <person name="Fitzpatrick D.A."/>
            <person name="Frisvad J.C."/>
            <person name="Nielsen K.L."/>
        </authorList>
    </citation>
    <scope>NUCLEOTIDE SEQUENCE</scope>
    <source>
        <strain evidence="2">IBT 29677</strain>
    </source>
</reference>
<sequence length="212" mass="24048">MSLSPEKRGRHTRPRSSSRGPTNFATVEGRLSCSGKHKIACLALQASNNDLEARITHLRGKVNQLDREISVLSRHVKQFNHHPFLQTWQADLLTRLIEVAYVRQKNKLPDGVSIGETNTADREILSRAYSNAARRVKWGTLDSLGLDIGHHDALQHYSDIAVYRSPNPFDTEIPFAEWLVQQSQAKPDLFAFWARLYPICYGRAVYESLVIA</sequence>
<keyword evidence="3" id="KW-1185">Reference proteome</keyword>
<reference evidence="2" key="1">
    <citation type="submission" date="2022-12" db="EMBL/GenBank/DDBJ databases">
        <authorList>
            <person name="Petersen C."/>
        </authorList>
    </citation>
    <scope>NUCLEOTIDE SEQUENCE</scope>
    <source>
        <strain evidence="2">IBT 29677</strain>
    </source>
</reference>
<feature type="region of interest" description="Disordered" evidence="1">
    <location>
        <begin position="1"/>
        <end position="24"/>
    </location>
</feature>
<dbReference type="EMBL" id="JAPZBU010000009">
    <property type="protein sequence ID" value="KAJ5387605.1"/>
    <property type="molecule type" value="Genomic_DNA"/>
</dbReference>
<dbReference type="AlphaFoldDB" id="A0A9X0B4B9"/>
<dbReference type="GeneID" id="81373763"/>
<comment type="caution">
    <text evidence="2">The sequence shown here is derived from an EMBL/GenBank/DDBJ whole genome shotgun (WGS) entry which is preliminary data.</text>
</comment>
<organism evidence="2 3">
    <name type="scientific">Penicillium cosmopolitanum</name>
    <dbReference type="NCBI Taxonomy" id="1131564"/>
    <lineage>
        <taxon>Eukaryota</taxon>
        <taxon>Fungi</taxon>
        <taxon>Dikarya</taxon>
        <taxon>Ascomycota</taxon>
        <taxon>Pezizomycotina</taxon>
        <taxon>Eurotiomycetes</taxon>
        <taxon>Eurotiomycetidae</taxon>
        <taxon>Eurotiales</taxon>
        <taxon>Aspergillaceae</taxon>
        <taxon>Penicillium</taxon>
    </lineage>
</organism>
<evidence type="ECO:0000313" key="2">
    <source>
        <dbReference type="EMBL" id="KAJ5387605.1"/>
    </source>
</evidence>
<proteinExistence type="predicted"/>
<gene>
    <name evidence="2" type="ORF">N7509_010146</name>
</gene>